<organism evidence="4 5">
    <name type="scientific">Corynebacterium kalinowskii</name>
    <dbReference type="NCBI Taxonomy" id="2675216"/>
    <lineage>
        <taxon>Bacteria</taxon>
        <taxon>Bacillati</taxon>
        <taxon>Actinomycetota</taxon>
        <taxon>Actinomycetes</taxon>
        <taxon>Mycobacteriales</taxon>
        <taxon>Corynebacteriaceae</taxon>
        <taxon>Corynebacterium</taxon>
    </lineage>
</organism>
<dbReference type="REBASE" id="677507">
    <property type="entry name" value="Cps1959GmrSDP"/>
</dbReference>
<evidence type="ECO:0000313" key="4">
    <source>
        <dbReference type="EMBL" id="QGU01537.1"/>
    </source>
</evidence>
<name>A0A6B8VPP9_9CORY</name>
<evidence type="ECO:0000259" key="2">
    <source>
        <dbReference type="Pfam" id="PF03235"/>
    </source>
</evidence>
<dbReference type="EMBL" id="CP046452">
    <property type="protein sequence ID" value="QGU01537.1"/>
    <property type="molecule type" value="Genomic_DNA"/>
</dbReference>
<feature type="region of interest" description="Disordered" evidence="1">
    <location>
        <begin position="540"/>
        <end position="564"/>
    </location>
</feature>
<dbReference type="PANTHER" id="PTHR35149:SF2">
    <property type="entry name" value="DUF262 DOMAIN-CONTAINING PROTEIN"/>
    <property type="match status" value="1"/>
</dbReference>
<dbReference type="PANTHER" id="PTHR35149">
    <property type="entry name" value="SLL5132 PROTEIN"/>
    <property type="match status" value="1"/>
</dbReference>
<protein>
    <recommendedName>
        <fullName evidence="6">DUF262 domain-containing protein</fullName>
    </recommendedName>
</protein>
<accession>A0A6B8VPP9</accession>
<dbReference type="InterPro" id="IPR011089">
    <property type="entry name" value="GmrSD_C"/>
</dbReference>
<evidence type="ECO:0000259" key="3">
    <source>
        <dbReference type="Pfam" id="PF07510"/>
    </source>
</evidence>
<evidence type="ECO:0000313" key="5">
    <source>
        <dbReference type="Proteomes" id="UP000427071"/>
    </source>
</evidence>
<feature type="domain" description="GmrSD restriction endonucleases N-terminal" evidence="2">
    <location>
        <begin position="11"/>
        <end position="241"/>
    </location>
</feature>
<proteinExistence type="predicted"/>
<keyword evidence="5" id="KW-1185">Reference proteome</keyword>
<dbReference type="Pfam" id="PF07510">
    <property type="entry name" value="GmrSD_C"/>
    <property type="match status" value="1"/>
</dbReference>
<gene>
    <name evidence="4" type="ORF">CKALI_03270</name>
</gene>
<evidence type="ECO:0008006" key="6">
    <source>
        <dbReference type="Google" id="ProtNLM"/>
    </source>
</evidence>
<dbReference type="Pfam" id="PF03235">
    <property type="entry name" value="GmrSD_N"/>
    <property type="match status" value="1"/>
</dbReference>
<feature type="domain" description="GmrSD restriction endonucleases C-terminal" evidence="3">
    <location>
        <begin position="442"/>
        <end position="602"/>
    </location>
</feature>
<reference evidence="5" key="1">
    <citation type="submission" date="2019-11" db="EMBL/GenBank/DDBJ databases">
        <title>Complete genome sequence of Corynebacterium kalinowskii 1959, a novel Corynebacterium species isolated from soil of a small paddock in Vilsendorf, Germany.</title>
        <authorList>
            <person name="Schaffert L."/>
            <person name="Ruwe M."/>
            <person name="Milse J."/>
            <person name="Hanuschka K."/>
            <person name="Ortseifen V."/>
            <person name="Droste J."/>
            <person name="Brandt D."/>
            <person name="Schlueter L."/>
            <person name="Kutter Y."/>
            <person name="Vinke S."/>
            <person name="Viehoefer P."/>
            <person name="Jacob L."/>
            <person name="Luebke N.-C."/>
            <person name="Schulte-Berndt E."/>
            <person name="Hain C."/>
            <person name="Linder M."/>
            <person name="Schmidt P."/>
            <person name="Wollenschlaeger L."/>
            <person name="Luttermann T."/>
            <person name="Thieme E."/>
            <person name="Hassa J."/>
            <person name="Haak M."/>
            <person name="Wittchen M."/>
            <person name="Mentz A."/>
            <person name="Persicke M."/>
            <person name="Busche T."/>
            <person name="Ruckert C."/>
        </authorList>
    </citation>
    <scope>NUCLEOTIDE SEQUENCE [LARGE SCALE GENOMIC DNA]</scope>
    <source>
        <strain evidence="5">1959</strain>
    </source>
</reference>
<dbReference type="AlphaFoldDB" id="A0A6B8VPP9"/>
<evidence type="ECO:0000256" key="1">
    <source>
        <dbReference type="SAM" id="MobiDB-lite"/>
    </source>
</evidence>
<dbReference type="Proteomes" id="UP000427071">
    <property type="component" value="Chromosome"/>
</dbReference>
<sequence length="619" mass="71134">MKSKTLFPRTLFDGTVHFEIPRYQRPYVWDEENQWEPLWNDIEQLAGIVLESEEDELEVGHFLGAIVLKAKPARTGDVTRFEVVDGQQRLTTLQLVLNAACQVLEADDRFLDEADAIRELTTNKRRSFQGTDEQFKLSPSRGDREAFKNMLQGGQEPKFEDHRISQAAQFFKQKIANWLFSSEDEGLVTAKVKALVDVIETRLIIVSIDLDGSDDDQLIFETLNDRGTPLLKADLVKNHIFYRGEVLRADTEKWADNYWMLFEDEWWREEIRQGRLMRPRIDAFLNYWLVMRTCSEVATRDLFSAFRNYAEQAMSTIEGAEDLLAEMTGDAILYQKLVNSESSSLESRFYQLVIESFDLTTFMPIILRLSSPSYKVPQSQIVIAYQAIESWVIRRTLLRGSTKDVNRMVIALLKELSTVSGNAAGDAVVSYLSQQTSDVRSWPTDEELLRNAPDLRVYGQIKQSRLRVIFEGVEKQLRSERHENVSLPQDLQIEHIMPQKWHQHWANEPSIKAMDDTDVDRVVDLLGNLTLTTGKLNGSLSNRPWTDAATAENSPGGQMPGQGKRSLIGQYSLLALNKEIVDRHQDSWTIDDIRQRTQRILELVCKAWPRPATGRLEEM</sequence>
<dbReference type="RefSeq" id="WP_156191930.1">
    <property type="nucleotide sequence ID" value="NZ_CP046452.1"/>
</dbReference>
<dbReference type="InterPro" id="IPR004919">
    <property type="entry name" value="GmrSD_N"/>
</dbReference>
<dbReference type="KEGG" id="ckw:CKALI_03270"/>